<name>A0A328AU32_9CAUL</name>
<comment type="subunit">
    <text evidence="3">Homodimer.</text>
</comment>
<comment type="caution">
    <text evidence="15">The sequence shown here is derived from an EMBL/GenBank/DDBJ whole genome shotgun (WGS) entry which is preliminary data.</text>
</comment>
<evidence type="ECO:0000256" key="13">
    <source>
        <dbReference type="PROSITE-ProRule" id="PRU00409"/>
    </source>
</evidence>
<keyword evidence="16" id="KW-1185">Reference proteome</keyword>
<dbReference type="Gene3D" id="3.30.1490.20">
    <property type="entry name" value="ATP-grasp fold, A domain"/>
    <property type="match status" value="1"/>
</dbReference>
<comment type="catalytic activity">
    <reaction evidence="11">
        <text>[L-4-(L-arginin-2-N-yl)aspartate](n)-L-aspartate + L-arginine + ATP = [L-4-(L-arginin-2-N-yl)aspartate](n+1) + ADP + phosphate + H(+)</text>
        <dbReference type="Rhea" id="RHEA:23888"/>
        <dbReference type="Rhea" id="RHEA-COMP:13732"/>
        <dbReference type="Rhea" id="RHEA-COMP:13733"/>
        <dbReference type="ChEBI" id="CHEBI:15378"/>
        <dbReference type="ChEBI" id="CHEBI:30616"/>
        <dbReference type="ChEBI" id="CHEBI:32682"/>
        <dbReference type="ChEBI" id="CHEBI:43474"/>
        <dbReference type="ChEBI" id="CHEBI:137986"/>
        <dbReference type="ChEBI" id="CHEBI:137990"/>
        <dbReference type="ChEBI" id="CHEBI:456216"/>
        <dbReference type="EC" id="6.3.2.30"/>
    </reaction>
</comment>
<dbReference type="PROSITE" id="PS50975">
    <property type="entry name" value="ATP_GRASP"/>
    <property type="match status" value="1"/>
</dbReference>
<dbReference type="PROSITE" id="PS01011">
    <property type="entry name" value="FOLYLPOLYGLU_SYNT_1"/>
    <property type="match status" value="1"/>
</dbReference>
<dbReference type="GO" id="GO:0005524">
    <property type="term" value="F:ATP binding"/>
    <property type="evidence" value="ECO:0007669"/>
    <property type="project" value="UniProtKB-UniRule"/>
</dbReference>
<comment type="catalytic activity">
    <reaction evidence="12">
        <text>[L-4-(L-arginin-2-N-yl)aspartate](n) + L-aspartate + ATP = [L-4-(L-arginin-2-N-yl)aspartate](n)-L-aspartate + ADP + phosphate + H(+)</text>
        <dbReference type="Rhea" id="RHEA:13277"/>
        <dbReference type="Rhea" id="RHEA-COMP:13728"/>
        <dbReference type="Rhea" id="RHEA-COMP:13733"/>
        <dbReference type="ChEBI" id="CHEBI:15378"/>
        <dbReference type="ChEBI" id="CHEBI:29991"/>
        <dbReference type="ChEBI" id="CHEBI:30616"/>
        <dbReference type="ChEBI" id="CHEBI:43474"/>
        <dbReference type="ChEBI" id="CHEBI:137986"/>
        <dbReference type="ChEBI" id="CHEBI:137990"/>
        <dbReference type="ChEBI" id="CHEBI:456216"/>
        <dbReference type="EC" id="6.3.2.29"/>
    </reaction>
</comment>
<dbReference type="InterPro" id="IPR036565">
    <property type="entry name" value="Mur-like_cat_sf"/>
</dbReference>
<evidence type="ECO:0000313" key="15">
    <source>
        <dbReference type="EMBL" id="RAK56448.1"/>
    </source>
</evidence>
<dbReference type="InterPro" id="IPR018109">
    <property type="entry name" value="Folylpolyglutamate_synth_CS"/>
</dbReference>
<dbReference type="InterPro" id="IPR011810">
    <property type="entry name" value="Cya_phycin_syn"/>
</dbReference>
<dbReference type="EMBL" id="QFYR01000001">
    <property type="protein sequence ID" value="RAK56448.1"/>
    <property type="molecule type" value="Genomic_DNA"/>
</dbReference>
<reference evidence="16" key="1">
    <citation type="submission" date="2018-05" db="EMBL/GenBank/DDBJ databases">
        <authorList>
            <person name="Li X."/>
        </authorList>
    </citation>
    <scope>NUCLEOTIDE SEQUENCE [LARGE SCALE GENOMIC DNA]</scope>
    <source>
        <strain evidence="16">YIM 73061</strain>
    </source>
</reference>
<dbReference type="NCBIfam" id="NF010623">
    <property type="entry name" value="PRK14016.1"/>
    <property type="match status" value="1"/>
</dbReference>
<dbReference type="GO" id="GO:0071161">
    <property type="term" value="F:cyanophycin synthetase activity (L-arginine-adding)"/>
    <property type="evidence" value="ECO:0007669"/>
    <property type="project" value="UniProtKB-EC"/>
</dbReference>
<dbReference type="NCBIfam" id="TIGR02068">
    <property type="entry name" value="cya_phycin_syn"/>
    <property type="match status" value="1"/>
</dbReference>
<evidence type="ECO:0000256" key="11">
    <source>
        <dbReference type="ARBA" id="ARBA00048094"/>
    </source>
</evidence>
<dbReference type="SUPFAM" id="SSF56059">
    <property type="entry name" value="Glutathione synthetase ATP-binding domain-like"/>
    <property type="match status" value="1"/>
</dbReference>
<dbReference type="OrthoDB" id="9803907at2"/>
<evidence type="ECO:0000256" key="12">
    <source>
        <dbReference type="ARBA" id="ARBA00048425"/>
    </source>
</evidence>
<evidence type="ECO:0000313" key="16">
    <source>
        <dbReference type="Proteomes" id="UP000249725"/>
    </source>
</evidence>
<dbReference type="InterPro" id="IPR036615">
    <property type="entry name" value="Mur_ligase_C_dom_sf"/>
</dbReference>
<dbReference type="Pfam" id="PF08245">
    <property type="entry name" value="Mur_ligase_M"/>
    <property type="match status" value="1"/>
</dbReference>
<dbReference type="SUPFAM" id="SSF53244">
    <property type="entry name" value="MurD-like peptide ligases, peptide-binding domain"/>
    <property type="match status" value="1"/>
</dbReference>
<evidence type="ECO:0000256" key="6">
    <source>
        <dbReference type="ARBA" id="ARBA00022036"/>
    </source>
</evidence>
<dbReference type="EC" id="6.3.2.30" evidence="4"/>
<evidence type="ECO:0000256" key="4">
    <source>
        <dbReference type="ARBA" id="ARBA00012968"/>
    </source>
</evidence>
<keyword evidence="7 15" id="KW-0436">Ligase</keyword>
<proteinExistence type="inferred from homology"/>
<accession>A0A328AU32</accession>
<dbReference type="InterPro" id="IPR013651">
    <property type="entry name" value="ATP-grasp_RimK-type"/>
</dbReference>
<dbReference type="SUPFAM" id="SSF53623">
    <property type="entry name" value="MurD-like peptide ligases, catalytic domain"/>
    <property type="match status" value="1"/>
</dbReference>
<dbReference type="AlphaFoldDB" id="A0A328AU32"/>
<dbReference type="EC" id="6.3.2.29" evidence="5"/>
<evidence type="ECO:0000256" key="2">
    <source>
        <dbReference type="ARBA" id="ARBA00009060"/>
    </source>
</evidence>
<evidence type="ECO:0000256" key="10">
    <source>
        <dbReference type="ARBA" id="ARBA00031353"/>
    </source>
</evidence>
<evidence type="ECO:0000256" key="7">
    <source>
        <dbReference type="ARBA" id="ARBA00022598"/>
    </source>
</evidence>
<dbReference type="Pfam" id="PF18921">
    <property type="entry name" value="Cyanophycin_syn"/>
    <property type="match status" value="1"/>
</dbReference>
<dbReference type="Pfam" id="PF08443">
    <property type="entry name" value="RimK"/>
    <property type="match status" value="1"/>
</dbReference>
<gene>
    <name evidence="15" type="primary">cphA</name>
    <name evidence="15" type="ORF">DJ018_00210</name>
</gene>
<dbReference type="PANTHER" id="PTHR23135:SF18">
    <property type="entry name" value="CYANOPHYCIN SYNTHETASE"/>
    <property type="match status" value="1"/>
</dbReference>
<dbReference type="GO" id="GO:0071160">
    <property type="term" value="F:cyanophycin synthetase activity (L-aspartate-adding)"/>
    <property type="evidence" value="ECO:0007669"/>
    <property type="project" value="UniProtKB-EC"/>
</dbReference>
<organism evidence="15 16">
    <name type="scientific">Phenylobacterium deserti</name>
    <dbReference type="NCBI Taxonomy" id="1914756"/>
    <lineage>
        <taxon>Bacteria</taxon>
        <taxon>Pseudomonadati</taxon>
        <taxon>Pseudomonadota</taxon>
        <taxon>Alphaproteobacteria</taxon>
        <taxon>Caulobacterales</taxon>
        <taxon>Caulobacteraceae</taxon>
        <taxon>Phenylobacterium</taxon>
    </lineage>
</organism>
<dbReference type="Gene3D" id="3.90.190.20">
    <property type="entry name" value="Mur ligase, C-terminal domain"/>
    <property type="match status" value="1"/>
</dbReference>
<dbReference type="Gene3D" id="3.40.1190.10">
    <property type="entry name" value="Mur-like, catalytic domain"/>
    <property type="match status" value="1"/>
</dbReference>
<keyword evidence="9 13" id="KW-0067">ATP-binding</keyword>
<dbReference type="InterPro" id="IPR004101">
    <property type="entry name" value="Mur_ligase_C"/>
</dbReference>
<dbReference type="GO" id="GO:0004326">
    <property type="term" value="F:tetrahydrofolylpolyglutamate synthase activity"/>
    <property type="evidence" value="ECO:0007669"/>
    <property type="project" value="InterPro"/>
</dbReference>
<dbReference type="InterPro" id="IPR013815">
    <property type="entry name" value="ATP_grasp_subdomain_1"/>
</dbReference>
<comment type="similarity">
    <text evidence="2">In the C-terminal section; belongs to the MurCDEF family.</text>
</comment>
<dbReference type="InterPro" id="IPR011761">
    <property type="entry name" value="ATP-grasp"/>
</dbReference>
<feature type="domain" description="ATP-grasp" evidence="14">
    <location>
        <begin position="237"/>
        <end position="490"/>
    </location>
</feature>
<dbReference type="InterPro" id="IPR013221">
    <property type="entry name" value="Mur_ligase_cen"/>
</dbReference>
<dbReference type="Pfam" id="PF02875">
    <property type="entry name" value="Mur_ligase_C"/>
    <property type="match status" value="1"/>
</dbReference>
<dbReference type="Proteomes" id="UP000249725">
    <property type="component" value="Unassembled WGS sequence"/>
</dbReference>
<protein>
    <recommendedName>
        <fullName evidence="6">Cyanophycin synthetase</fullName>
        <ecNumber evidence="5">6.3.2.29</ecNumber>
        <ecNumber evidence="4">6.3.2.30</ecNumber>
    </recommendedName>
    <alternativeName>
        <fullName evidence="10">Cyanophycin synthase</fullName>
    </alternativeName>
</protein>
<evidence type="ECO:0000256" key="5">
    <source>
        <dbReference type="ARBA" id="ARBA00013005"/>
    </source>
</evidence>
<evidence type="ECO:0000259" key="14">
    <source>
        <dbReference type="PROSITE" id="PS50975"/>
    </source>
</evidence>
<evidence type="ECO:0000256" key="8">
    <source>
        <dbReference type="ARBA" id="ARBA00022741"/>
    </source>
</evidence>
<evidence type="ECO:0000256" key="1">
    <source>
        <dbReference type="ARBA" id="ARBA00003184"/>
    </source>
</evidence>
<evidence type="ECO:0000256" key="9">
    <source>
        <dbReference type="ARBA" id="ARBA00022840"/>
    </source>
</evidence>
<keyword evidence="8 13" id="KW-0547">Nucleotide-binding</keyword>
<dbReference type="PANTHER" id="PTHR23135">
    <property type="entry name" value="MUR LIGASE FAMILY MEMBER"/>
    <property type="match status" value="1"/>
</dbReference>
<dbReference type="InterPro" id="IPR044019">
    <property type="entry name" value="Cyanophycin_syn_N"/>
</dbReference>
<dbReference type="GO" id="GO:0046872">
    <property type="term" value="F:metal ion binding"/>
    <property type="evidence" value="ECO:0007669"/>
    <property type="project" value="InterPro"/>
</dbReference>
<evidence type="ECO:0000256" key="3">
    <source>
        <dbReference type="ARBA" id="ARBA00011738"/>
    </source>
</evidence>
<dbReference type="Gene3D" id="3.30.470.20">
    <property type="entry name" value="ATP-grasp fold, B domain"/>
    <property type="match status" value="1"/>
</dbReference>
<comment type="function">
    <text evidence="1">Catalyzes the ATP-dependent polymerization of arginine and aspartate to multi-L-arginyl-poly-L-aspartic acid (cyanophycin; a water-insoluble reserve polymer).</text>
</comment>
<sequence length="929" mass="100499">MRVLERAVYRGPHLFGPIPMIRFQLDLGPLEERPSNTIEGFADRLLALLPTLNDHACSLGRAGGFVERLRDGTWLGHVTEHVALALQTLAGVPVTKGKTRSVKGQPGVYNVLIEYQEEEVGLFAARLALELVDSLLPEDLRGVRGLDVLSRERTRSPFDVETALNDLKRLERRVGLGPTTGSIVAEAKRRGIPVLRLDERSLVQLGWGARQERIRASITGRTSFIGVETASDKDLTKTLLAKAGVPVPRGVVVRNADDAVREAQRLGGPVVVKPLDGNHGRGVSTNLTDPEQIRRAFQAAAEHSRRIVVEQFFSGNDHRLLVVGGELVAVAERVPAHVVGDGASTIRQLIDEVNKDPRRGEGHEQVLTKIKVDEIVEAFLAEQGLDVNSTPASGQKVYLRGTANLSTGGTAVDRTDDIHPDNACIAIRAALSLGLDVAGIDFICPDISKSVRETSGGIVEVNAAPGFRMHLQPTEGRPRPVAPAVVRMLFPKGESGRIPIFAITGTNGKSTTGRMLSHILRQTGLTVGLTNTSGVYVNSEQVLQADASGPKSARMVLHDPMVDAAVFEVARGGLLREGLAFDRCDIGAVTNVQPDHLGLKGIDTVQDLAWVKSIVVENVADDGISVLNADDVLTARMRRRSGGRPAFFSLRGGEAMPPFLREHIVERGGLAAVREPDGAGGELVVYQEGRRRLLMRAAEIPATFGGLAEFNVANALTAACMAIGHGVNIQHVRLALATFGTAFEQNPGRLNVFDGHGFRVIMDYAHNAAGLIALRDLLQKLRPSYRRQIGMVTIPGDRRDEDIRAMGEVAALTYDEMVLREDPSRRGRREGEIIQLLAEGARRAGADDSRIHRVADEMQAAETCMSMARPGDLVVLTPTEVEDMWQRVLAFQPNLRPNFVSETLPQLHSDLPPSLTSVGTGTGGIHPNV</sequence>